<sequence>MSEQWKRVDVFALSIYGLVVFPKVLGHVDEAISDLLDRLDKRVTHVLAILAETFRSLSECQRAGEGRFNGSRQFIPTMQGMAQCKFSYKGDNYKKKVREISNALIQTRRIKILALNPMTNSECSWWWGKRINDNILASSQEDVRPIEEHLQVILSESKIIKRDFEKGSSELGRKIEQLE</sequence>
<dbReference type="PANTHER" id="PTHR48200:SF1">
    <property type="entry name" value="AMINOTRANSFERASE-LIKE PLANT MOBILE DOMAIN-CONTAINING PROTEIN"/>
    <property type="match status" value="1"/>
</dbReference>
<evidence type="ECO:0000313" key="3">
    <source>
        <dbReference type="Proteomes" id="UP000593572"/>
    </source>
</evidence>
<feature type="domain" description="DUF7745" evidence="1">
    <location>
        <begin position="8"/>
        <end position="67"/>
    </location>
</feature>
<dbReference type="Proteomes" id="UP000593572">
    <property type="component" value="Unassembled WGS sequence"/>
</dbReference>
<comment type="caution">
    <text evidence="2">The sequence shown here is derived from an EMBL/GenBank/DDBJ whole genome shotgun (WGS) entry which is preliminary data.</text>
</comment>
<name>A0A7J8NF55_9ROSI</name>
<accession>A0A7J8NF55</accession>
<evidence type="ECO:0000259" key="1">
    <source>
        <dbReference type="Pfam" id="PF24924"/>
    </source>
</evidence>
<evidence type="ECO:0000313" key="2">
    <source>
        <dbReference type="EMBL" id="MBA0575565.1"/>
    </source>
</evidence>
<gene>
    <name evidence="2" type="ORF">Golob_027823</name>
</gene>
<proteinExistence type="predicted"/>
<protein>
    <recommendedName>
        <fullName evidence="1">DUF7745 domain-containing protein</fullName>
    </recommendedName>
</protein>
<feature type="non-terminal residue" evidence="2">
    <location>
        <position position="179"/>
    </location>
</feature>
<keyword evidence="3" id="KW-1185">Reference proteome</keyword>
<dbReference type="Pfam" id="PF24924">
    <property type="entry name" value="DUF7745"/>
    <property type="match status" value="1"/>
</dbReference>
<dbReference type="InterPro" id="IPR056647">
    <property type="entry name" value="DUF7745"/>
</dbReference>
<organism evidence="2 3">
    <name type="scientific">Gossypium lobatum</name>
    <dbReference type="NCBI Taxonomy" id="34289"/>
    <lineage>
        <taxon>Eukaryota</taxon>
        <taxon>Viridiplantae</taxon>
        <taxon>Streptophyta</taxon>
        <taxon>Embryophyta</taxon>
        <taxon>Tracheophyta</taxon>
        <taxon>Spermatophyta</taxon>
        <taxon>Magnoliopsida</taxon>
        <taxon>eudicotyledons</taxon>
        <taxon>Gunneridae</taxon>
        <taxon>Pentapetalae</taxon>
        <taxon>rosids</taxon>
        <taxon>malvids</taxon>
        <taxon>Malvales</taxon>
        <taxon>Malvaceae</taxon>
        <taxon>Malvoideae</taxon>
        <taxon>Gossypium</taxon>
    </lineage>
</organism>
<dbReference type="AlphaFoldDB" id="A0A7J8NF55"/>
<dbReference type="PANTHER" id="PTHR48200">
    <property type="entry name" value="PROTEIN, PUTATIVE-RELATED"/>
    <property type="match status" value="1"/>
</dbReference>
<reference evidence="2 3" key="1">
    <citation type="journal article" date="2019" name="Genome Biol. Evol.">
        <title>Insights into the evolution of the New World diploid cottons (Gossypium, subgenus Houzingenia) based on genome sequencing.</title>
        <authorList>
            <person name="Grover C.E."/>
            <person name="Arick M.A. 2nd"/>
            <person name="Thrash A."/>
            <person name="Conover J.L."/>
            <person name="Sanders W.S."/>
            <person name="Peterson D.G."/>
            <person name="Frelichowski J.E."/>
            <person name="Scheffler J.A."/>
            <person name="Scheffler B.E."/>
            <person name="Wendel J.F."/>
        </authorList>
    </citation>
    <scope>NUCLEOTIDE SEQUENCE [LARGE SCALE GENOMIC DNA]</scope>
    <source>
        <strain evidence="2">157</strain>
        <tissue evidence="2">Leaf</tissue>
    </source>
</reference>
<dbReference type="EMBL" id="JABEZX010214441">
    <property type="protein sequence ID" value="MBA0575565.1"/>
    <property type="molecule type" value="Genomic_DNA"/>
</dbReference>